<accession>A0ABX3T309</accession>
<reference evidence="3 4" key="1">
    <citation type="submission" date="2017-02" db="EMBL/GenBank/DDBJ databases">
        <title>The new phylogeny of genus Mycobacterium.</title>
        <authorList>
            <person name="Tortoli E."/>
            <person name="Trovato A."/>
            <person name="Cirillo D.M."/>
        </authorList>
    </citation>
    <scope>NUCLEOTIDE SEQUENCE [LARGE SCALE GENOMIC DNA]</scope>
    <source>
        <strain evidence="3 4">DSM 45145</strain>
    </source>
</reference>
<feature type="region of interest" description="Disordered" evidence="1">
    <location>
        <begin position="149"/>
        <end position="202"/>
    </location>
</feature>
<feature type="domain" description="Haemophore haem-binding" evidence="2">
    <location>
        <begin position="50"/>
        <end position="127"/>
    </location>
</feature>
<proteinExistence type="predicted"/>
<evidence type="ECO:0000313" key="4">
    <source>
        <dbReference type="Proteomes" id="UP000192374"/>
    </source>
</evidence>
<dbReference type="InterPro" id="IPR038378">
    <property type="entry name" value="MHB_sf"/>
</dbReference>
<dbReference type="Proteomes" id="UP000192374">
    <property type="component" value="Unassembled WGS sequence"/>
</dbReference>
<keyword evidence="4" id="KW-1185">Reference proteome</keyword>
<feature type="compositionally biased region" description="Low complexity" evidence="1">
    <location>
        <begin position="159"/>
        <end position="195"/>
    </location>
</feature>
<dbReference type="InterPro" id="IPR032407">
    <property type="entry name" value="MHB"/>
</dbReference>
<evidence type="ECO:0000256" key="1">
    <source>
        <dbReference type="SAM" id="MobiDB-lite"/>
    </source>
</evidence>
<dbReference type="InterPro" id="IPR030937">
    <property type="entry name" value="Hemophore_Rv0203"/>
</dbReference>
<dbReference type="EMBL" id="MVIC01000048">
    <property type="protein sequence ID" value="ORB11565.1"/>
    <property type="molecule type" value="Genomic_DNA"/>
</dbReference>
<dbReference type="NCBIfam" id="TIGR04529">
    <property type="entry name" value="MTB_hemophore"/>
    <property type="match status" value="1"/>
</dbReference>
<gene>
    <name evidence="3" type="ORF">BST37_19055</name>
</gene>
<dbReference type="NCBIfam" id="TIGR04530">
    <property type="entry name" value="hemophoreRv0203"/>
    <property type="match status" value="1"/>
</dbReference>
<dbReference type="Gene3D" id="1.20.20.20">
    <property type="entry name" value="Haemophore, haem-binding domain"/>
    <property type="match status" value="1"/>
</dbReference>
<sequence>MWIFANRKELSMKPTAATLRHGLFGVLTAAALGGVATAVLAVPSATGAQDPCAASEMARTVGSVAKSAGDYLDSHPETNQAMTSILQQPAGPQSVTSLKSYFEANPKVASDLQTISAPLTGLGTKCKLPITLPQMLGLVQGAQNGLPGGLPGGIPPAQPVAGTPGGAPAAPAAPPAGTGPQPGPATGLQPGAPAASPITAVR</sequence>
<organism evidence="3 4">
    <name type="scientific">Mycobacterium noviomagense</name>
    <dbReference type="NCBI Taxonomy" id="459858"/>
    <lineage>
        <taxon>Bacteria</taxon>
        <taxon>Bacillati</taxon>
        <taxon>Actinomycetota</taxon>
        <taxon>Actinomycetes</taxon>
        <taxon>Mycobacteriales</taxon>
        <taxon>Mycobacteriaceae</taxon>
        <taxon>Mycobacterium</taxon>
    </lineage>
</organism>
<protein>
    <submittedName>
        <fullName evidence="3">Hemophore</fullName>
    </submittedName>
</protein>
<dbReference type="Pfam" id="PF16525">
    <property type="entry name" value="MHB"/>
    <property type="match status" value="1"/>
</dbReference>
<evidence type="ECO:0000259" key="2">
    <source>
        <dbReference type="Pfam" id="PF16525"/>
    </source>
</evidence>
<comment type="caution">
    <text evidence="3">The sequence shown here is derived from an EMBL/GenBank/DDBJ whole genome shotgun (WGS) entry which is preliminary data.</text>
</comment>
<evidence type="ECO:0000313" key="3">
    <source>
        <dbReference type="EMBL" id="ORB11565.1"/>
    </source>
</evidence>
<name>A0ABX3T309_9MYCO</name>